<dbReference type="Proteomes" id="UP000594342">
    <property type="component" value="Unassembled WGS sequence"/>
</dbReference>
<protein>
    <submittedName>
        <fullName evidence="2">Uncharacterized protein</fullName>
    </submittedName>
</protein>
<sequence>MSTPKYQILEPITAVARLITLAFKPKNTKVAIRDHNVVLCEPKSDSSYWIKIPQGVDRYWNGDSREDIYILNHVLCNFIEWYIIPYKEKNQEIYKGLINMAKYLRVGLKELQSTYKTGNAVGTIQYYIIILTAVIEGWFYPDMLYNPAPTERRSFLDEDGIGGDGGSVIYSTIFDVEKLKHFWKEEELRSLCSQFDNCFKDPGEVEHVVFKSEELEQLTVDNSFGSSPPKIEELKDDAILGSAGSDELIDLHTPDSVGSSKTRRSSKPVAKGLVLPASSQGSTTQGAQNGGVSGVGGHSRAWPQPKNLTNVIVQGHLVGISNILTMMDKRFTALLSQSVKGAY</sequence>
<dbReference type="EMBL" id="UPSH01000001">
    <property type="protein sequence ID" value="VBB18432.1"/>
    <property type="molecule type" value="Genomic_DNA"/>
</dbReference>
<evidence type="ECO:0000313" key="2">
    <source>
        <dbReference type="EMBL" id="VBB18432.1"/>
    </source>
</evidence>
<comment type="caution">
    <text evidence="2">The sequence shown here is derived from an EMBL/GenBank/DDBJ whole genome shotgun (WGS) entry which is preliminary data.</text>
</comment>
<reference evidence="2 3" key="1">
    <citation type="submission" date="2018-10" db="EMBL/GenBank/DDBJ databases">
        <authorList>
            <consortium name="IHU Genomes"/>
        </authorList>
    </citation>
    <scope>NUCLEOTIDE SEQUENCE [LARGE SCALE GENOMIC DNA]</scope>
    <source>
        <strain evidence="2 3">A1</strain>
    </source>
</reference>
<feature type="region of interest" description="Disordered" evidence="1">
    <location>
        <begin position="250"/>
        <end position="304"/>
    </location>
</feature>
<gene>
    <name evidence="2" type="ORF">YASMINEVIRUS_895</name>
</gene>
<accession>A0A5K0UAA8</accession>
<proteinExistence type="predicted"/>
<evidence type="ECO:0000256" key="1">
    <source>
        <dbReference type="SAM" id="MobiDB-lite"/>
    </source>
</evidence>
<evidence type="ECO:0000313" key="3">
    <source>
        <dbReference type="Proteomes" id="UP000594342"/>
    </source>
</evidence>
<organism evidence="2 3">
    <name type="scientific">Yasminevirus sp. GU-2018</name>
    <dbReference type="NCBI Taxonomy" id="2420051"/>
    <lineage>
        <taxon>Viruses</taxon>
        <taxon>Varidnaviria</taxon>
        <taxon>Bamfordvirae</taxon>
        <taxon>Nucleocytoviricota</taxon>
        <taxon>Megaviricetes</taxon>
        <taxon>Imitervirales</taxon>
        <taxon>Mimiviridae</taxon>
        <taxon>Klosneuvirinae</taxon>
        <taxon>Yasminevirus</taxon>
        <taxon>Yasminevirus saudimassiliense</taxon>
    </lineage>
</organism>
<keyword evidence="3" id="KW-1185">Reference proteome</keyword>
<feature type="compositionally biased region" description="Polar residues" evidence="1">
    <location>
        <begin position="277"/>
        <end position="287"/>
    </location>
</feature>
<feature type="compositionally biased region" description="Gly residues" evidence="1">
    <location>
        <begin position="288"/>
        <end position="297"/>
    </location>
</feature>
<name>A0A5K0UAA8_9VIRU</name>